<gene>
    <name evidence="1" type="ORF">ACFPM8_16530</name>
</gene>
<evidence type="ECO:0000313" key="1">
    <source>
        <dbReference type="EMBL" id="MFC5475569.1"/>
    </source>
</evidence>
<dbReference type="Proteomes" id="UP001596045">
    <property type="component" value="Unassembled WGS sequence"/>
</dbReference>
<keyword evidence="2" id="KW-1185">Reference proteome</keyword>
<proteinExistence type="predicted"/>
<sequence length="282" mass="30386">MSTSIPSEIARRLNYHNGMFLTAENMTVEQNYFSNWIRLQNRCLYTPGVLSGLAVTEDSSHMWWVAPGTAINANGDFLIFPGTSPGTLLTPATIPGDSYNLYVMYPPDVTGSPDVVNQAAVLKNGPLSTSELDASVLLAEVFLTDGRITKIENRRAPVESLLPAKLNRGGTLHASVETSLNAALQGSVIVDTRTLLKPGDSVSLPVFYLADKSLAFNAPPKVHATVLGPTPYAINVDHVSSSQCTLTLSAVQTRTDDTLSTQVNWLAMPDSLTIKKPDRTTP</sequence>
<evidence type="ECO:0000313" key="2">
    <source>
        <dbReference type="Proteomes" id="UP001596045"/>
    </source>
</evidence>
<reference evidence="2" key="1">
    <citation type="journal article" date="2019" name="Int. J. Syst. Evol. Microbiol.">
        <title>The Global Catalogue of Microorganisms (GCM) 10K type strain sequencing project: providing services to taxonomists for standard genome sequencing and annotation.</title>
        <authorList>
            <consortium name="The Broad Institute Genomics Platform"/>
            <consortium name="The Broad Institute Genome Sequencing Center for Infectious Disease"/>
            <person name="Wu L."/>
            <person name="Ma J."/>
        </authorList>
    </citation>
    <scope>NUCLEOTIDE SEQUENCE [LARGE SCALE GENOMIC DNA]</scope>
    <source>
        <strain evidence="2">JCM 17066</strain>
    </source>
</reference>
<comment type="caution">
    <text evidence="1">The sequence shown here is derived from an EMBL/GenBank/DDBJ whole genome shotgun (WGS) entry which is preliminary data.</text>
</comment>
<protein>
    <submittedName>
        <fullName evidence="1">Uncharacterized protein</fullName>
    </submittedName>
</protein>
<name>A0ABW0MCL3_9BURK</name>
<dbReference type="EMBL" id="JBHSMT010000028">
    <property type="protein sequence ID" value="MFC5475569.1"/>
    <property type="molecule type" value="Genomic_DNA"/>
</dbReference>
<accession>A0ABW0MCL3</accession>
<dbReference type="RefSeq" id="WP_378998985.1">
    <property type="nucleotide sequence ID" value="NZ_JBHSMT010000028.1"/>
</dbReference>
<organism evidence="1 2">
    <name type="scientific">Paraherbaspirillum soli</name>
    <dbReference type="NCBI Taxonomy" id="631222"/>
    <lineage>
        <taxon>Bacteria</taxon>
        <taxon>Pseudomonadati</taxon>
        <taxon>Pseudomonadota</taxon>
        <taxon>Betaproteobacteria</taxon>
        <taxon>Burkholderiales</taxon>
        <taxon>Oxalobacteraceae</taxon>
        <taxon>Paraherbaspirillum</taxon>
    </lineage>
</organism>